<reference evidence="2 3" key="1">
    <citation type="journal article" date="2020" name="IScience">
        <title>Genome Sequencing of the Endangered Kingdonia uniflora (Circaeasteraceae, Ranunculales) Reveals Potential Mechanisms of Evolutionary Specialization.</title>
        <authorList>
            <person name="Sun Y."/>
            <person name="Deng T."/>
            <person name="Zhang A."/>
            <person name="Moore M.J."/>
            <person name="Landis J.B."/>
            <person name="Lin N."/>
            <person name="Zhang H."/>
            <person name="Zhang X."/>
            <person name="Huang J."/>
            <person name="Zhang X."/>
            <person name="Sun H."/>
            <person name="Wang H."/>
        </authorList>
    </citation>
    <scope>NUCLEOTIDE SEQUENCE [LARGE SCALE GENOMIC DNA]</scope>
    <source>
        <strain evidence="2">TB1705</strain>
        <tissue evidence="2">Leaf</tissue>
    </source>
</reference>
<evidence type="ECO:0000313" key="2">
    <source>
        <dbReference type="EMBL" id="KAF6136968.1"/>
    </source>
</evidence>
<dbReference type="EMBL" id="JACGCM010002660">
    <property type="protein sequence ID" value="KAF6136968.1"/>
    <property type="molecule type" value="Genomic_DNA"/>
</dbReference>
<sequence length="98" mass="11348">MLVPGDLGFWSLVLVFFVFFTPIVTLIIRYKWRIATARTQEIVWLVAMVIEEEAMVEHEVVVDYYVPVSVAVVARHSQCIVCYCPTTTRCSRCKAIRY</sequence>
<feature type="transmembrane region" description="Helical" evidence="1">
    <location>
        <begin position="7"/>
        <end position="28"/>
    </location>
</feature>
<dbReference type="Proteomes" id="UP000541444">
    <property type="component" value="Unassembled WGS sequence"/>
</dbReference>
<evidence type="ECO:0000256" key="1">
    <source>
        <dbReference type="SAM" id="Phobius"/>
    </source>
</evidence>
<accession>A0A7J7L340</accession>
<name>A0A7J7L340_9MAGN</name>
<gene>
    <name evidence="2" type="ORF">GIB67_030732</name>
</gene>
<keyword evidence="1" id="KW-0812">Transmembrane</keyword>
<protein>
    <submittedName>
        <fullName evidence="2">Uncharacterized protein</fullName>
    </submittedName>
</protein>
<dbReference type="AlphaFoldDB" id="A0A7J7L340"/>
<keyword evidence="1" id="KW-0472">Membrane</keyword>
<organism evidence="2 3">
    <name type="scientific">Kingdonia uniflora</name>
    <dbReference type="NCBI Taxonomy" id="39325"/>
    <lineage>
        <taxon>Eukaryota</taxon>
        <taxon>Viridiplantae</taxon>
        <taxon>Streptophyta</taxon>
        <taxon>Embryophyta</taxon>
        <taxon>Tracheophyta</taxon>
        <taxon>Spermatophyta</taxon>
        <taxon>Magnoliopsida</taxon>
        <taxon>Ranunculales</taxon>
        <taxon>Circaeasteraceae</taxon>
        <taxon>Kingdonia</taxon>
    </lineage>
</organism>
<keyword evidence="3" id="KW-1185">Reference proteome</keyword>
<keyword evidence="1" id="KW-1133">Transmembrane helix</keyword>
<comment type="caution">
    <text evidence="2">The sequence shown here is derived from an EMBL/GenBank/DDBJ whole genome shotgun (WGS) entry which is preliminary data.</text>
</comment>
<evidence type="ECO:0000313" key="3">
    <source>
        <dbReference type="Proteomes" id="UP000541444"/>
    </source>
</evidence>
<proteinExistence type="predicted"/>